<comment type="similarity">
    <text evidence="2">Belongs to the sulfatase family.</text>
</comment>
<reference evidence="5" key="1">
    <citation type="submission" date="2023-03" db="EMBL/GenBank/DDBJ databases">
        <authorList>
            <person name="Steffen K."/>
            <person name="Cardenas P."/>
        </authorList>
    </citation>
    <scope>NUCLEOTIDE SEQUENCE</scope>
</reference>
<evidence type="ECO:0000259" key="4">
    <source>
        <dbReference type="Pfam" id="PF00884"/>
    </source>
</evidence>
<dbReference type="Proteomes" id="UP001174909">
    <property type="component" value="Unassembled WGS sequence"/>
</dbReference>
<evidence type="ECO:0000256" key="2">
    <source>
        <dbReference type="ARBA" id="ARBA00008779"/>
    </source>
</evidence>
<keyword evidence="6" id="KW-1185">Reference proteome</keyword>
<dbReference type="Pfam" id="PF00884">
    <property type="entry name" value="Sulfatase"/>
    <property type="match status" value="1"/>
</dbReference>
<feature type="domain" description="Sulfatase N-terminal" evidence="4">
    <location>
        <begin position="12"/>
        <end position="323"/>
    </location>
</feature>
<keyword evidence="3" id="KW-0378">Hydrolase</keyword>
<accession>A0AA35RAT9</accession>
<comment type="cofactor">
    <cofactor evidence="1">
        <name>Ca(2+)</name>
        <dbReference type="ChEBI" id="CHEBI:29108"/>
    </cofactor>
</comment>
<protein>
    <submittedName>
        <fullName evidence="5">Ulvan-active sulfatase</fullName>
    </submittedName>
</protein>
<name>A0AA35RAT9_GEOBA</name>
<evidence type="ECO:0000313" key="5">
    <source>
        <dbReference type="EMBL" id="CAI8007552.1"/>
    </source>
</evidence>
<dbReference type="PANTHER" id="PTHR42693:SF53">
    <property type="entry name" value="ENDO-4-O-SULFATASE"/>
    <property type="match status" value="1"/>
</dbReference>
<dbReference type="Gene3D" id="3.40.720.10">
    <property type="entry name" value="Alkaline Phosphatase, subunit A"/>
    <property type="match status" value="2"/>
</dbReference>
<dbReference type="InterPro" id="IPR017850">
    <property type="entry name" value="Alkaline_phosphatase_core_sf"/>
</dbReference>
<organism evidence="5 6">
    <name type="scientific">Geodia barretti</name>
    <name type="common">Barrett's horny sponge</name>
    <dbReference type="NCBI Taxonomy" id="519541"/>
    <lineage>
        <taxon>Eukaryota</taxon>
        <taxon>Metazoa</taxon>
        <taxon>Porifera</taxon>
        <taxon>Demospongiae</taxon>
        <taxon>Heteroscleromorpha</taxon>
        <taxon>Tetractinellida</taxon>
        <taxon>Astrophorina</taxon>
        <taxon>Geodiidae</taxon>
        <taxon>Geodia</taxon>
    </lineage>
</organism>
<evidence type="ECO:0000256" key="1">
    <source>
        <dbReference type="ARBA" id="ARBA00001913"/>
    </source>
</evidence>
<dbReference type="EMBL" id="CASHTH010000783">
    <property type="protein sequence ID" value="CAI8007552.1"/>
    <property type="molecule type" value="Genomic_DNA"/>
</dbReference>
<dbReference type="SUPFAM" id="SSF53649">
    <property type="entry name" value="Alkaline phosphatase-like"/>
    <property type="match status" value="1"/>
</dbReference>
<dbReference type="InterPro" id="IPR000917">
    <property type="entry name" value="Sulfatase_N"/>
</dbReference>
<gene>
    <name evidence="5" type="ORF">GBAR_LOCUS5265</name>
</gene>
<evidence type="ECO:0000313" key="6">
    <source>
        <dbReference type="Proteomes" id="UP001174909"/>
    </source>
</evidence>
<sequence length="510" mass="56257">MTQNANTDNSLPNVIFIVADQLKATALQMYSEIGIPTPSLERMASEGVMYRHAVTPHALCVPARVSMMTSRYAHSTGARRNETLMPSGQLHAFRIWKELGYTTGLIGKNHCFIEQDDLDLLDVRCEMSHGGLSRTTTKAKSPGTKSRSFGYAVTDHPIEGYSSAALTTQTKAFIDRFGSSTDDANRKPFALLLSYPDPHHPLEAPRKYADMVPPESVVMPPQRADEYTDGTIPTRNRQLHDMLGVSVDDPEHVRNAMAVYLAMTRFVDDAHDMLGKGGVFYDCLTRVPMLVSWPAGGVPCGAVDDSMANTIDLLPTILQLSGVADFNANPPSEVGDELAPPRPRLNCDVGSDWITSETFRRIQGRPLPTATDSPPRSATFSEYGTGGTALTDEHIHGLMDNGNQGRALLMETLWIREAEGRRRMVRTKDWKFVTDPGSDDLDELYDLNADPWELTNVATDPANVPVISEMRGLLMEWATETEDYEPVPLPTTLGRLVYIASEGRWGTTRG</sequence>
<dbReference type="InterPro" id="IPR050738">
    <property type="entry name" value="Sulfatase"/>
</dbReference>
<comment type="caution">
    <text evidence="5">The sequence shown here is derived from an EMBL/GenBank/DDBJ whole genome shotgun (WGS) entry which is preliminary data.</text>
</comment>
<proteinExistence type="inferred from homology"/>
<dbReference type="PANTHER" id="PTHR42693">
    <property type="entry name" value="ARYLSULFATASE FAMILY MEMBER"/>
    <property type="match status" value="1"/>
</dbReference>
<dbReference type="AlphaFoldDB" id="A0AA35RAT9"/>
<evidence type="ECO:0000256" key="3">
    <source>
        <dbReference type="ARBA" id="ARBA00022801"/>
    </source>
</evidence>
<dbReference type="GO" id="GO:0004065">
    <property type="term" value="F:arylsulfatase activity"/>
    <property type="evidence" value="ECO:0007669"/>
    <property type="project" value="TreeGrafter"/>
</dbReference>